<dbReference type="PANTHER" id="PTHR47649:SF1">
    <property type="entry name" value="RIBONUCLEASE D"/>
    <property type="match status" value="1"/>
</dbReference>
<keyword evidence="5 6" id="KW-0269">Exonuclease</keyword>
<comment type="function">
    <text evidence="6">Exonuclease involved in the 3' processing of various precursor tRNAs. Initiates hydrolysis at the 3'-terminus of an RNA molecule and releases 5'-mononucleotides.</text>
</comment>
<dbReference type="InterPro" id="IPR044876">
    <property type="entry name" value="HRDC_dom_sf"/>
</dbReference>
<dbReference type="InterPro" id="IPR051086">
    <property type="entry name" value="RNase_D-like"/>
</dbReference>
<evidence type="ECO:0000256" key="1">
    <source>
        <dbReference type="ARBA" id="ARBA00022490"/>
    </source>
</evidence>
<dbReference type="PANTHER" id="PTHR47649">
    <property type="entry name" value="RIBONUCLEASE D"/>
    <property type="match status" value="1"/>
</dbReference>
<dbReference type="RefSeq" id="WP_394819274.1">
    <property type="nucleotide sequence ID" value="NZ_JAWJZY010000002.1"/>
</dbReference>
<dbReference type="InterPro" id="IPR002121">
    <property type="entry name" value="HRDC_dom"/>
</dbReference>
<comment type="catalytic activity">
    <reaction evidence="6">
        <text>Exonucleolytic cleavage that removes extra residues from the 3'-terminus of tRNA to produce 5'-mononucleotides.</text>
        <dbReference type="EC" id="3.1.13.5"/>
    </reaction>
</comment>
<dbReference type="EMBL" id="JAWJZY010000002">
    <property type="protein sequence ID" value="MEE8658328.1"/>
    <property type="molecule type" value="Genomic_DNA"/>
</dbReference>
<dbReference type="NCBIfam" id="TIGR01388">
    <property type="entry name" value="rnd"/>
    <property type="match status" value="1"/>
</dbReference>
<reference evidence="8 9" key="1">
    <citation type="submission" date="2023-10" db="EMBL/GenBank/DDBJ databases">
        <title>Sorlinia euscelidii gen. nov., sp. nov., an acetic acid bacteria isolated from the gut of Euscelidius variegatus emitter.</title>
        <authorList>
            <person name="Michoud G."/>
            <person name="Marasco R."/>
            <person name="Seferji K."/>
            <person name="Gonella E."/>
            <person name="Garuglieri E."/>
            <person name="Alma A."/>
            <person name="Mapelli F."/>
            <person name="Borin S."/>
            <person name="Daffonchio D."/>
            <person name="Crotti E."/>
        </authorList>
    </citation>
    <scope>NUCLEOTIDE SEQUENCE [LARGE SCALE GENOMIC DNA]</scope>
    <source>
        <strain evidence="8 9">EV16P</strain>
    </source>
</reference>
<protein>
    <recommendedName>
        <fullName evidence="6">Ribonuclease D</fullName>
        <shortName evidence="6">RNase D</shortName>
        <ecNumber evidence="6">3.1.13.5</ecNumber>
    </recommendedName>
</protein>
<dbReference type="InterPro" id="IPR036397">
    <property type="entry name" value="RNaseH_sf"/>
</dbReference>
<dbReference type="Pfam" id="PF01612">
    <property type="entry name" value="DNA_pol_A_exo1"/>
    <property type="match status" value="1"/>
</dbReference>
<name>A0ABU7U1G3_9PROT</name>
<evidence type="ECO:0000313" key="8">
    <source>
        <dbReference type="EMBL" id="MEE8658328.1"/>
    </source>
</evidence>
<dbReference type="Proteomes" id="UP001312908">
    <property type="component" value="Unassembled WGS sequence"/>
</dbReference>
<dbReference type="Pfam" id="PF00570">
    <property type="entry name" value="HRDC"/>
    <property type="match status" value="1"/>
</dbReference>
<evidence type="ECO:0000256" key="2">
    <source>
        <dbReference type="ARBA" id="ARBA00022694"/>
    </source>
</evidence>
<dbReference type="PROSITE" id="PS50967">
    <property type="entry name" value="HRDC"/>
    <property type="match status" value="1"/>
</dbReference>
<dbReference type="CDD" id="cd06142">
    <property type="entry name" value="RNaseD_exo"/>
    <property type="match status" value="1"/>
</dbReference>
<dbReference type="InterPro" id="IPR012337">
    <property type="entry name" value="RNaseH-like_sf"/>
</dbReference>
<dbReference type="InterPro" id="IPR002562">
    <property type="entry name" value="3'-5'_exonuclease_dom"/>
</dbReference>
<dbReference type="InterPro" id="IPR010997">
    <property type="entry name" value="HRDC-like_sf"/>
</dbReference>
<comment type="subcellular location">
    <subcellularLocation>
        <location evidence="6">Cytoplasm</location>
    </subcellularLocation>
</comment>
<gene>
    <name evidence="6" type="primary">rnd</name>
    <name evidence="8" type="ORF">DOFOFD_04820</name>
</gene>
<comment type="similarity">
    <text evidence="6">Belongs to the RNase D family.</text>
</comment>
<dbReference type="Gene3D" id="3.30.420.10">
    <property type="entry name" value="Ribonuclease H-like superfamily/Ribonuclease H"/>
    <property type="match status" value="1"/>
</dbReference>
<keyword evidence="3 6" id="KW-0540">Nuclease</keyword>
<keyword evidence="4 6" id="KW-0378">Hydrolase</keyword>
<keyword evidence="9" id="KW-1185">Reference proteome</keyword>
<evidence type="ECO:0000256" key="4">
    <source>
        <dbReference type="ARBA" id="ARBA00022801"/>
    </source>
</evidence>
<comment type="cofactor">
    <cofactor evidence="6">
        <name>a divalent metal cation</name>
        <dbReference type="ChEBI" id="CHEBI:60240"/>
    </cofactor>
</comment>
<evidence type="ECO:0000256" key="3">
    <source>
        <dbReference type="ARBA" id="ARBA00022722"/>
    </source>
</evidence>
<dbReference type="SUPFAM" id="SSF47819">
    <property type="entry name" value="HRDC-like"/>
    <property type="match status" value="2"/>
</dbReference>
<dbReference type="SMART" id="SM00474">
    <property type="entry name" value="35EXOc"/>
    <property type="match status" value="1"/>
</dbReference>
<sequence>MQRKRPASKPRYPAPELITTHAALEKLCMRLANESFVTIDTEFMREKTYWPELCLVQLAGTADVALIDVCAEGMDLAPLAALLQAKDCVKVFHAARQDLEIFLHLFGVLPTPIYDTQVAAMVAGYGDQVGYDSLVQALTGRSIDKAHRFSDWSLRPLTPAQRDYAAADVTYLREVYEALRDELAAAGRQDWAQAELAVLQDPATFQPDPEKQWERLKPRTHNRRMLGLLREVAAWREREAQKLNIPRQRVIRDESLLEIAATRPADAQALERVRGVTRGFVQSKSGEGLLTAINAGCALPDEALPRLPKRPDSARPSAGVVALLRLLLTIQCESHRVSPRLVANNDDIDRIALGARDVKALSGWRHAVFGAAALAFLSGRRAIYIDGQKIAFTERGDPASPEPQDGQPKSAT</sequence>
<evidence type="ECO:0000313" key="9">
    <source>
        <dbReference type="Proteomes" id="UP001312908"/>
    </source>
</evidence>
<evidence type="ECO:0000256" key="6">
    <source>
        <dbReference type="HAMAP-Rule" id="MF_01899"/>
    </source>
</evidence>
<keyword evidence="1 6" id="KW-0963">Cytoplasm</keyword>
<keyword evidence="2 6" id="KW-0819">tRNA processing</keyword>
<dbReference type="InterPro" id="IPR006292">
    <property type="entry name" value="RNase_D"/>
</dbReference>
<proteinExistence type="inferred from homology"/>
<feature type="domain" description="HRDC" evidence="7">
    <location>
        <begin position="222"/>
        <end position="303"/>
    </location>
</feature>
<evidence type="ECO:0000259" key="7">
    <source>
        <dbReference type="PROSITE" id="PS50967"/>
    </source>
</evidence>
<dbReference type="HAMAP" id="MF_01899">
    <property type="entry name" value="RNase_D"/>
    <property type="match status" value="1"/>
</dbReference>
<accession>A0ABU7U1G3</accession>
<dbReference type="SUPFAM" id="SSF53098">
    <property type="entry name" value="Ribonuclease H-like"/>
    <property type="match status" value="1"/>
</dbReference>
<dbReference type="SMART" id="SM00341">
    <property type="entry name" value="HRDC"/>
    <property type="match status" value="1"/>
</dbReference>
<evidence type="ECO:0000256" key="5">
    <source>
        <dbReference type="ARBA" id="ARBA00022839"/>
    </source>
</evidence>
<dbReference type="Gene3D" id="1.10.150.80">
    <property type="entry name" value="HRDC domain"/>
    <property type="match status" value="1"/>
</dbReference>
<comment type="caution">
    <text evidence="8">The sequence shown here is derived from an EMBL/GenBank/DDBJ whole genome shotgun (WGS) entry which is preliminary data.</text>
</comment>
<dbReference type="EC" id="3.1.13.5" evidence="6"/>
<organism evidence="8 9">
    <name type="scientific">Sorlinia euscelidii</name>
    <dbReference type="NCBI Taxonomy" id="3081148"/>
    <lineage>
        <taxon>Bacteria</taxon>
        <taxon>Pseudomonadati</taxon>
        <taxon>Pseudomonadota</taxon>
        <taxon>Alphaproteobacteria</taxon>
        <taxon>Acetobacterales</taxon>
        <taxon>Acetobacteraceae</taxon>
        <taxon>Sorlinia</taxon>
    </lineage>
</organism>